<organism evidence="1 2">
    <name type="scientific">Actinobacillus seminis</name>
    <dbReference type="NCBI Taxonomy" id="722"/>
    <lineage>
        <taxon>Bacteria</taxon>
        <taxon>Pseudomonadati</taxon>
        <taxon>Pseudomonadota</taxon>
        <taxon>Gammaproteobacteria</taxon>
        <taxon>Pasteurellales</taxon>
        <taxon>Pasteurellaceae</taxon>
        <taxon>Actinobacillus</taxon>
    </lineage>
</organism>
<dbReference type="GO" id="GO:0032259">
    <property type="term" value="P:methylation"/>
    <property type="evidence" value="ECO:0007669"/>
    <property type="project" value="UniProtKB-KW"/>
</dbReference>
<name>A0A380V8M1_9PAST</name>
<reference evidence="1 2" key="1">
    <citation type="submission" date="2018-06" db="EMBL/GenBank/DDBJ databases">
        <authorList>
            <consortium name="Pathogen Informatics"/>
            <person name="Doyle S."/>
        </authorList>
    </citation>
    <scope>NUCLEOTIDE SEQUENCE [LARGE SCALE GENOMIC DNA]</scope>
    <source>
        <strain evidence="1 2">NCTC10851</strain>
    </source>
</reference>
<gene>
    <name evidence="1" type="ORF">NCTC10851_00250</name>
</gene>
<evidence type="ECO:0000313" key="1">
    <source>
        <dbReference type="EMBL" id="SUU34289.1"/>
    </source>
</evidence>
<dbReference type="Proteomes" id="UP000254507">
    <property type="component" value="Unassembled WGS sequence"/>
</dbReference>
<keyword evidence="1" id="KW-0808">Transferase</keyword>
<dbReference type="EC" id="2.1.1.63" evidence="1"/>
<dbReference type="AlphaFoldDB" id="A0A380V8M1"/>
<dbReference type="EMBL" id="UFSB01000001">
    <property type="protein sequence ID" value="SUU34289.1"/>
    <property type="molecule type" value="Genomic_DNA"/>
</dbReference>
<dbReference type="GO" id="GO:0003908">
    <property type="term" value="F:methylated-DNA-[protein]-cysteine S-methyltransferase activity"/>
    <property type="evidence" value="ECO:0007669"/>
    <property type="project" value="UniProtKB-EC"/>
</dbReference>
<protein>
    <submittedName>
        <fullName evidence="1">Methylated-DNA--protein-cysteine methyltransferase</fullName>
        <ecNumber evidence="1">2.1.1.63</ecNumber>
    </submittedName>
</protein>
<evidence type="ECO:0000313" key="2">
    <source>
        <dbReference type="Proteomes" id="UP000254507"/>
    </source>
</evidence>
<keyword evidence="1" id="KW-0489">Methyltransferase</keyword>
<accession>A0A380V8M1</accession>
<sequence length="38" mass="4414">MTTIYYCYYSSPIGKLLMPTQQDQLTNLDLMQKLTALL</sequence>
<proteinExistence type="predicted"/>